<dbReference type="OrthoDB" id="9775849at2"/>
<dbReference type="SUPFAM" id="SSF53613">
    <property type="entry name" value="Ribokinase-like"/>
    <property type="match status" value="1"/>
</dbReference>
<keyword evidence="7 9" id="KW-0630">Potassium</keyword>
<keyword evidence="5 9" id="KW-0067">ATP-binding</keyword>
<dbReference type="GO" id="GO:0046872">
    <property type="term" value="F:metal ion binding"/>
    <property type="evidence" value="ECO:0007669"/>
    <property type="project" value="UniProtKB-KW"/>
</dbReference>
<keyword evidence="8 9" id="KW-0119">Carbohydrate metabolism</keyword>
<sequence length="320" mass="32535">MSAPQERNGRVVILGIYVTDLTFRAERMPLIGETIAGSAFAMGPGGKGSNQAVAAARAGAQVVFCTRIGDDAFGSIARATWNAEGIIARATVLNGVSTGAAHIFVDDTTGKNAIIVASGAAGTMNAADVDAIEADIAAARVFVTQLEQPLPAARRGLEVARKHGVTTVFNPAPALPLDDDIFPLCDYITPNETEATALTGVPIANADDARRAADVLLAKGVGTVIVTLGEGGALLHSATQSVLVPAYHCGRVVETAGAGDGFTGGFAAALARGEEPIAAMRFGCALAGISVTRAGTAPSMPTLDEVNQVLRQPAPSPSYS</sequence>
<dbReference type="Gene3D" id="3.40.1190.20">
    <property type="match status" value="1"/>
</dbReference>
<comment type="subunit">
    <text evidence="9">Homodimer.</text>
</comment>
<keyword evidence="2 9" id="KW-0479">Metal-binding</keyword>
<comment type="cofactor">
    <cofactor evidence="9">
        <name>Mg(2+)</name>
        <dbReference type="ChEBI" id="CHEBI:18420"/>
    </cofactor>
    <text evidence="9">Requires a divalent cation, most likely magnesium in vivo, as an electrophilic catalyst to aid phosphoryl group transfer. It is the chelate of the metal and the nucleotide that is the actual substrate.</text>
</comment>
<evidence type="ECO:0000256" key="8">
    <source>
        <dbReference type="ARBA" id="ARBA00023277"/>
    </source>
</evidence>
<feature type="binding site" evidence="9">
    <location>
        <position position="256"/>
    </location>
    <ligand>
        <name>K(+)</name>
        <dbReference type="ChEBI" id="CHEBI:29103"/>
    </ligand>
</feature>
<dbReference type="InterPro" id="IPR002139">
    <property type="entry name" value="Ribo/fructo_kinase"/>
</dbReference>
<feature type="binding site" evidence="9">
    <location>
        <position position="293"/>
    </location>
    <ligand>
        <name>K(+)</name>
        <dbReference type="ChEBI" id="CHEBI:29103"/>
    </ligand>
</feature>
<keyword evidence="9" id="KW-0963">Cytoplasm</keyword>
<evidence type="ECO:0000256" key="10">
    <source>
        <dbReference type="NCBIfam" id="TIGR02152"/>
    </source>
</evidence>
<gene>
    <name evidence="9" type="primary">rbsK</name>
    <name evidence="12" type="ORF">SAMN05192564_10437</name>
</gene>
<dbReference type="HAMAP" id="MF_01987">
    <property type="entry name" value="Ribokinase"/>
    <property type="match status" value="1"/>
</dbReference>
<feature type="binding site" evidence="9">
    <location>
        <position position="147"/>
    </location>
    <ligand>
        <name>substrate</name>
    </ligand>
</feature>
<dbReference type="InterPro" id="IPR011877">
    <property type="entry name" value="Ribokinase"/>
</dbReference>
<dbReference type="GO" id="GO:0019303">
    <property type="term" value="P:D-ribose catabolic process"/>
    <property type="evidence" value="ECO:0007669"/>
    <property type="project" value="UniProtKB-UniRule"/>
</dbReference>
<keyword evidence="6 9" id="KW-0460">Magnesium</keyword>
<dbReference type="UniPathway" id="UPA00916">
    <property type="reaction ID" value="UER00889"/>
</dbReference>
<evidence type="ECO:0000313" key="12">
    <source>
        <dbReference type="EMBL" id="SEA90815.1"/>
    </source>
</evidence>
<feature type="active site" description="Proton acceptor" evidence="9">
    <location>
        <position position="260"/>
    </location>
</feature>
<comment type="activity regulation">
    <text evidence="9">Activated by a monovalent cation that binds near, but not in, the active site. The most likely occupant of the site in vivo is potassium. Ion binding induces a conformational change that may alter substrate affinity.</text>
</comment>
<name>A0A1H4F0F3_9BURK</name>
<proteinExistence type="inferred from homology"/>
<evidence type="ECO:0000256" key="3">
    <source>
        <dbReference type="ARBA" id="ARBA00022741"/>
    </source>
</evidence>
<dbReference type="PANTHER" id="PTHR10584:SF166">
    <property type="entry name" value="RIBOKINASE"/>
    <property type="match status" value="1"/>
</dbReference>
<dbReference type="GO" id="GO:0005829">
    <property type="term" value="C:cytosol"/>
    <property type="evidence" value="ECO:0007669"/>
    <property type="project" value="TreeGrafter"/>
</dbReference>
<feature type="binding site" evidence="9">
    <location>
        <begin position="227"/>
        <end position="232"/>
    </location>
    <ligand>
        <name>ATP</name>
        <dbReference type="ChEBI" id="CHEBI:30616"/>
    </ligand>
</feature>
<dbReference type="Proteomes" id="UP000198638">
    <property type="component" value="Unassembled WGS sequence"/>
</dbReference>
<dbReference type="InterPro" id="IPR029056">
    <property type="entry name" value="Ribokinase-like"/>
</dbReference>
<feature type="binding site" evidence="9">
    <location>
        <begin position="259"/>
        <end position="260"/>
    </location>
    <ligand>
        <name>ATP</name>
        <dbReference type="ChEBI" id="CHEBI:30616"/>
    </ligand>
</feature>
<dbReference type="PANTHER" id="PTHR10584">
    <property type="entry name" value="SUGAR KINASE"/>
    <property type="match status" value="1"/>
</dbReference>
<comment type="pathway">
    <text evidence="9">Carbohydrate metabolism; D-ribose degradation; D-ribose 5-phosphate from beta-D-ribopyranose: step 2/2.</text>
</comment>
<keyword evidence="13" id="KW-1185">Reference proteome</keyword>
<dbReference type="Pfam" id="PF00294">
    <property type="entry name" value="PfkB"/>
    <property type="match status" value="1"/>
</dbReference>
<dbReference type="InterPro" id="IPR011611">
    <property type="entry name" value="PfkB_dom"/>
</dbReference>
<evidence type="ECO:0000256" key="1">
    <source>
        <dbReference type="ARBA" id="ARBA00022679"/>
    </source>
</evidence>
<dbReference type="EC" id="2.7.1.15" evidence="9 10"/>
<evidence type="ECO:0000256" key="9">
    <source>
        <dbReference type="HAMAP-Rule" id="MF_01987"/>
    </source>
</evidence>
<feature type="binding site" evidence="9">
    <location>
        <position position="260"/>
    </location>
    <ligand>
        <name>substrate</name>
    </ligand>
</feature>
<evidence type="ECO:0000256" key="4">
    <source>
        <dbReference type="ARBA" id="ARBA00022777"/>
    </source>
</evidence>
<dbReference type="AlphaFoldDB" id="A0A1H4F0F3"/>
<keyword evidence="4 9" id="KW-0418">Kinase</keyword>
<comment type="catalytic activity">
    <reaction evidence="9">
        <text>D-ribose + ATP = D-ribose 5-phosphate + ADP + H(+)</text>
        <dbReference type="Rhea" id="RHEA:13697"/>
        <dbReference type="ChEBI" id="CHEBI:15378"/>
        <dbReference type="ChEBI" id="CHEBI:30616"/>
        <dbReference type="ChEBI" id="CHEBI:47013"/>
        <dbReference type="ChEBI" id="CHEBI:78346"/>
        <dbReference type="ChEBI" id="CHEBI:456216"/>
        <dbReference type="EC" id="2.7.1.15"/>
    </reaction>
</comment>
<evidence type="ECO:0000256" key="2">
    <source>
        <dbReference type="ARBA" id="ARBA00022723"/>
    </source>
</evidence>
<dbReference type="CDD" id="cd01174">
    <property type="entry name" value="ribokinase"/>
    <property type="match status" value="1"/>
</dbReference>
<feature type="binding site" evidence="9">
    <location>
        <position position="295"/>
    </location>
    <ligand>
        <name>K(+)</name>
        <dbReference type="ChEBI" id="CHEBI:29103"/>
    </ligand>
</feature>
<feature type="binding site" evidence="9">
    <location>
        <position position="191"/>
    </location>
    <ligand>
        <name>ATP</name>
        <dbReference type="ChEBI" id="CHEBI:30616"/>
    </ligand>
</feature>
<comment type="subcellular location">
    <subcellularLocation>
        <location evidence="9">Cytoplasm</location>
    </subcellularLocation>
</comment>
<accession>A0A1H4F0F3</accession>
<dbReference type="RefSeq" id="WP_090533982.1">
    <property type="nucleotide sequence ID" value="NZ_FNRQ01000004.1"/>
</dbReference>
<dbReference type="GO" id="GO:0005524">
    <property type="term" value="F:ATP binding"/>
    <property type="evidence" value="ECO:0007669"/>
    <property type="project" value="UniProtKB-UniRule"/>
</dbReference>
<keyword evidence="3 9" id="KW-0547">Nucleotide-binding</keyword>
<organism evidence="12 13">
    <name type="scientific">Paraburkholderia sartisoli</name>
    <dbReference type="NCBI Taxonomy" id="83784"/>
    <lineage>
        <taxon>Bacteria</taxon>
        <taxon>Pseudomonadati</taxon>
        <taxon>Pseudomonadota</taxon>
        <taxon>Betaproteobacteria</taxon>
        <taxon>Burkholderiales</taxon>
        <taxon>Burkholderiaceae</taxon>
        <taxon>Paraburkholderia</taxon>
    </lineage>
</organism>
<dbReference type="GO" id="GO:0004747">
    <property type="term" value="F:ribokinase activity"/>
    <property type="evidence" value="ECO:0007669"/>
    <property type="project" value="UniProtKB-UniRule"/>
</dbReference>
<comment type="similarity">
    <text evidence="9">Belongs to the carbohydrate kinase PfkB family. Ribokinase subfamily.</text>
</comment>
<dbReference type="EMBL" id="FNRQ01000004">
    <property type="protein sequence ID" value="SEA90815.1"/>
    <property type="molecule type" value="Genomic_DNA"/>
</dbReference>
<comment type="function">
    <text evidence="9">Catalyzes the phosphorylation of ribose at O-5 in a reaction requiring ATP and magnesium. The resulting D-ribose-5-phosphate can then be used either for sythesis of nucleotides, histidine, and tryptophan, or as a component of the pentose phosphate pathway.</text>
</comment>
<feature type="binding site" evidence="9">
    <location>
        <position position="290"/>
    </location>
    <ligand>
        <name>K(+)</name>
        <dbReference type="ChEBI" id="CHEBI:29103"/>
    </ligand>
</feature>
<feature type="binding site" evidence="9">
    <location>
        <position position="299"/>
    </location>
    <ligand>
        <name>K(+)</name>
        <dbReference type="ChEBI" id="CHEBI:29103"/>
    </ligand>
</feature>
<feature type="domain" description="Carbohydrate kinase PfkB" evidence="11">
    <location>
        <begin position="10"/>
        <end position="302"/>
    </location>
</feature>
<dbReference type="STRING" id="83784.SAMN05192564_10437"/>
<feature type="binding site" evidence="9">
    <location>
        <begin position="18"/>
        <end position="20"/>
    </location>
    <ligand>
        <name>substrate</name>
    </ligand>
</feature>
<dbReference type="PRINTS" id="PR00990">
    <property type="entry name" value="RIBOKINASE"/>
</dbReference>
<feature type="binding site" evidence="9">
    <location>
        <begin position="46"/>
        <end position="50"/>
    </location>
    <ligand>
        <name>substrate</name>
    </ligand>
</feature>
<evidence type="ECO:0000256" key="6">
    <source>
        <dbReference type="ARBA" id="ARBA00022842"/>
    </source>
</evidence>
<protein>
    <recommendedName>
        <fullName evidence="9 10">Ribokinase</fullName>
        <shortName evidence="9">RK</shortName>
        <ecNumber evidence="9 10">2.7.1.15</ecNumber>
    </recommendedName>
</protein>
<dbReference type="NCBIfam" id="TIGR02152">
    <property type="entry name" value="D_ribokin_bact"/>
    <property type="match status" value="1"/>
</dbReference>
<keyword evidence="1 9" id="KW-0808">Transferase</keyword>
<comment type="caution">
    <text evidence="9">Lacks conserved residue(s) required for the propagation of feature annotation.</text>
</comment>
<evidence type="ECO:0000256" key="5">
    <source>
        <dbReference type="ARBA" id="ARBA00022840"/>
    </source>
</evidence>
<reference evidence="13" key="1">
    <citation type="submission" date="2016-10" db="EMBL/GenBank/DDBJ databases">
        <authorList>
            <person name="Varghese N."/>
            <person name="Submissions S."/>
        </authorList>
    </citation>
    <scope>NUCLEOTIDE SEQUENCE [LARGE SCALE GENOMIC DNA]</scope>
    <source>
        <strain evidence="13">LMG 24000</strain>
    </source>
</reference>
<evidence type="ECO:0000259" key="11">
    <source>
        <dbReference type="Pfam" id="PF00294"/>
    </source>
</evidence>
<evidence type="ECO:0000313" key="13">
    <source>
        <dbReference type="Proteomes" id="UP000198638"/>
    </source>
</evidence>
<evidence type="ECO:0000256" key="7">
    <source>
        <dbReference type="ARBA" id="ARBA00022958"/>
    </source>
</evidence>